<feature type="domain" description="RING-type" evidence="2">
    <location>
        <begin position="14"/>
        <end position="63"/>
    </location>
</feature>
<keyword evidence="1" id="KW-0175">Coiled coil</keyword>
<evidence type="ECO:0000259" key="2">
    <source>
        <dbReference type="Pfam" id="PF14634"/>
    </source>
</evidence>
<evidence type="ECO:0000313" key="3">
    <source>
        <dbReference type="EMBL" id="EUC54167.1"/>
    </source>
</evidence>
<sequence>MSTTVVEEDEQAVECSKCRRPVPVQSSDQIHRNDPTEYLYLTQCGHVICATCRDTVLITDLKCGGVGCDKTIQSTKTHPHRVFFEGVAGPLSDEIRTVHSTVLNMKEDIRKWKRSEQQLRDRVAELKMLLETKCQQTEGLMHEVEALLQSEQHTS</sequence>
<reference evidence="4" key="1">
    <citation type="journal article" date="2014" name="Genome Announc.">
        <title>Draft genome sequence of the plant-pathogenic soil fungus Rhizoctonia solani anastomosis group 3 strain Rhs1AP.</title>
        <authorList>
            <person name="Cubeta M.A."/>
            <person name="Thomas E."/>
            <person name="Dean R.A."/>
            <person name="Jabaji S."/>
            <person name="Neate S.M."/>
            <person name="Tavantzis S."/>
            <person name="Toda T."/>
            <person name="Vilgalys R."/>
            <person name="Bharathan N."/>
            <person name="Fedorova-Abrams N."/>
            <person name="Pakala S.B."/>
            <person name="Pakala S.M."/>
            <person name="Zafar N."/>
            <person name="Joardar V."/>
            <person name="Losada L."/>
            <person name="Nierman W.C."/>
        </authorList>
    </citation>
    <scope>NUCLEOTIDE SEQUENCE [LARGE SCALE GENOMIC DNA]</scope>
    <source>
        <strain evidence="4">AG-3</strain>
    </source>
</reference>
<name>X8IWX0_9AGAM</name>
<dbReference type="InterPro" id="IPR001841">
    <property type="entry name" value="Znf_RING"/>
</dbReference>
<organism evidence="3 4">
    <name type="scientific">Rhizoctonia solani AG-3 Rhs1AP</name>
    <dbReference type="NCBI Taxonomy" id="1086054"/>
    <lineage>
        <taxon>Eukaryota</taxon>
        <taxon>Fungi</taxon>
        <taxon>Dikarya</taxon>
        <taxon>Basidiomycota</taxon>
        <taxon>Agaricomycotina</taxon>
        <taxon>Agaricomycetes</taxon>
        <taxon>Cantharellales</taxon>
        <taxon>Ceratobasidiaceae</taxon>
        <taxon>Rhizoctonia</taxon>
    </lineage>
</organism>
<comment type="caution">
    <text evidence="3">The sequence shown here is derived from an EMBL/GenBank/DDBJ whole genome shotgun (WGS) entry which is preliminary data.</text>
</comment>
<feature type="non-terminal residue" evidence="3">
    <location>
        <position position="155"/>
    </location>
</feature>
<dbReference type="Pfam" id="PF14634">
    <property type="entry name" value="zf-RING_5"/>
    <property type="match status" value="1"/>
</dbReference>
<dbReference type="Proteomes" id="UP000030108">
    <property type="component" value="Unassembled WGS sequence"/>
</dbReference>
<accession>X8IWX0</accession>
<dbReference type="EMBL" id="JATN01000322">
    <property type="protein sequence ID" value="EUC54167.1"/>
    <property type="molecule type" value="Genomic_DNA"/>
</dbReference>
<gene>
    <name evidence="3" type="ORF">RSOL_032170</name>
</gene>
<evidence type="ECO:0000256" key="1">
    <source>
        <dbReference type="SAM" id="Coils"/>
    </source>
</evidence>
<protein>
    <submittedName>
        <fullName evidence="3">Zinc-RING finger protein</fullName>
    </submittedName>
</protein>
<feature type="coiled-coil region" evidence="1">
    <location>
        <begin position="102"/>
        <end position="129"/>
    </location>
</feature>
<dbReference type="AlphaFoldDB" id="X8IWX0"/>
<proteinExistence type="predicted"/>
<evidence type="ECO:0000313" key="4">
    <source>
        <dbReference type="Proteomes" id="UP000030108"/>
    </source>
</evidence>